<accession>A0A8C5EBY2</accession>
<evidence type="ECO:0000256" key="6">
    <source>
        <dbReference type="ARBA" id="ARBA00023212"/>
    </source>
</evidence>
<comment type="subcellular location">
    <subcellularLocation>
        <location evidence="1">Cytoplasm</location>
        <location evidence="1">Cytoskeleton</location>
    </subcellularLocation>
</comment>
<dbReference type="PROSITE" id="PS50067">
    <property type="entry name" value="KINESIN_MOTOR_2"/>
    <property type="match status" value="1"/>
</dbReference>
<evidence type="ECO:0000256" key="7">
    <source>
        <dbReference type="PROSITE-ProRule" id="PRU00283"/>
    </source>
</evidence>
<dbReference type="GO" id="GO:0007018">
    <property type="term" value="P:microtubule-based movement"/>
    <property type="evidence" value="ECO:0007669"/>
    <property type="project" value="InterPro"/>
</dbReference>
<dbReference type="Proteomes" id="UP000694680">
    <property type="component" value="Chromosome 15"/>
</dbReference>
<dbReference type="Ensembl" id="ENSGWIT00000021333.1">
    <property type="protein sequence ID" value="ENSGWIP00000019379.1"/>
    <property type="gene ID" value="ENSGWIG00000010609.1"/>
</dbReference>
<dbReference type="InterPro" id="IPR036961">
    <property type="entry name" value="Kinesin_motor_dom_sf"/>
</dbReference>
<dbReference type="SMART" id="SM00129">
    <property type="entry name" value="KISc"/>
    <property type="match status" value="1"/>
</dbReference>
<dbReference type="GO" id="GO:0005524">
    <property type="term" value="F:ATP binding"/>
    <property type="evidence" value="ECO:0007669"/>
    <property type="project" value="UniProtKB-KW"/>
</dbReference>
<reference evidence="9" key="3">
    <citation type="submission" date="2025-09" db="UniProtKB">
        <authorList>
            <consortium name="Ensembl"/>
        </authorList>
    </citation>
    <scope>IDENTIFICATION</scope>
</reference>
<dbReference type="SUPFAM" id="SSF52540">
    <property type="entry name" value="P-loop containing nucleoside triphosphate hydrolases"/>
    <property type="match status" value="1"/>
</dbReference>
<dbReference type="AlphaFoldDB" id="A0A8C5EBY2"/>
<keyword evidence="10" id="KW-1185">Reference proteome</keyword>
<dbReference type="InterPro" id="IPR027417">
    <property type="entry name" value="P-loop_NTPase"/>
</dbReference>
<evidence type="ECO:0000313" key="9">
    <source>
        <dbReference type="Ensembl" id="ENSGWIP00000019379.1"/>
    </source>
</evidence>
<dbReference type="PROSITE" id="PS00411">
    <property type="entry name" value="KINESIN_MOTOR_1"/>
    <property type="match status" value="1"/>
</dbReference>
<evidence type="ECO:0000259" key="8">
    <source>
        <dbReference type="PROSITE" id="PS50067"/>
    </source>
</evidence>
<feature type="domain" description="Kinesin motor" evidence="8">
    <location>
        <begin position="1"/>
        <end position="138"/>
    </location>
</feature>
<dbReference type="InterPro" id="IPR019821">
    <property type="entry name" value="Kinesin_motor_CS"/>
</dbReference>
<keyword evidence="3" id="KW-0547">Nucleotide-binding</keyword>
<evidence type="ECO:0000313" key="10">
    <source>
        <dbReference type="Proteomes" id="UP000694680"/>
    </source>
</evidence>
<keyword evidence="6" id="KW-0206">Cytoskeleton</keyword>
<evidence type="ECO:0000256" key="3">
    <source>
        <dbReference type="ARBA" id="ARBA00022741"/>
    </source>
</evidence>
<name>A0A8C5EBY2_GOUWI</name>
<dbReference type="Pfam" id="PF00225">
    <property type="entry name" value="Kinesin"/>
    <property type="match status" value="1"/>
</dbReference>
<comment type="similarity">
    <text evidence="7">Belongs to the TRAFAC class myosin-kinesin ATPase superfamily. Kinesin family.</text>
</comment>
<dbReference type="GO" id="GO:0007052">
    <property type="term" value="P:mitotic spindle organization"/>
    <property type="evidence" value="ECO:0007669"/>
    <property type="project" value="TreeGrafter"/>
</dbReference>
<protein>
    <recommendedName>
        <fullName evidence="8">Kinesin motor domain-containing protein</fullName>
    </recommendedName>
</protein>
<sequence>MNKESSRSHTILTLHIRSCCHNNANSSGFSSKLRLVDLAGSERVSLTGNNGTKLKESAHINKSLLALGNVMRALSGRHGNKGSSAHVPYRNSKITHLLRDCLGGTAHTLMVACISPSHHKNRSSAPPPCQIVDSVSTSSVRSCLPSTPEPAWSQPHGLLSELPALPASLSAHRPALDPLFSPRTSLPLSALIRTLHLQLTKKYWK</sequence>
<evidence type="ECO:0000256" key="2">
    <source>
        <dbReference type="ARBA" id="ARBA00022490"/>
    </source>
</evidence>
<keyword evidence="4" id="KW-0067">ATP-binding</keyword>
<dbReference type="Gene3D" id="3.40.850.10">
    <property type="entry name" value="Kinesin motor domain"/>
    <property type="match status" value="1"/>
</dbReference>
<dbReference type="GO" id="GO:0005875">
    <property type="term" value="C:microtubule associated complex"/>
    <property type="evidence" value="ECO:0007669"/>
    <property type="project" value="TreeGrafter"/>
</dbReference>
<keyword evidence="2" id="KW-0963">Cytoplasm</keyword>
<reference evidence="9" key="2">
    <citation type="submission" date="2025-08" db="UniProtKB">
        <authorList>
            <consortium name="Ensembl"/>
        </authorList>
    </citation>
    <scope>IDENTIFICATION</scope>
</reference>
<dbReference type="InterPro" id="IPR001752">
    <property type="entry name" value="Kinesin_motor_dom"/>
</dbReference>
<reference evidence="9" key="1">
    <citation type="submission" date="2020-06" db="EMBL/GenBank/DDBJ databases">
        <authorList>
            <consortium name="Wellcome Sanger Institute Data Sharing"/>
        </authorList>
    </citation>
    <scope>NUCLEOTIDE SEQUENCE [LARGE SCALE GENOMIC DNA]</scope>
</reference>
<dbReference type="GO" id="GO:0051231">
    <property type="term" value="P:spindle elongation"/>
    <property type="evidence" value="ECO:0007669"/>
    <property type="project" value="TreeGrafter"/>
</dbReference>
<evidence type="ECO:0000256" key="5">
    <source>
        <dbReference type="ARBA" id="ARBA00023054"/>
    </source>
</evidence>
<keyword evidence="5" id="KW-0175">Coiled coil</keyword>
<organism evidence="9 10">
    <name type="scientific">Gouania willdenowi</name>
    <name type="common">Blunt-snouted clingfish</name>
    <name type="synonym">Lepadogaster willdenowi</name>
    <dbReference type="NCBI Taxonomy" id="441366"/>
    <lineage>
        <taxon>Eukaryota</taxon>
        <taxon>Metazoa</taxon>
        <taxon>Chordata</taxon>
        <taxon>Craniata</taxon>
        <taxon>Vertebrata</taxon>
        <taxon>Euteleostomi</taxon>
        <taxon>Actinopterygii</taxon>
        <taxon>Neopterygii</taxon>
        <taxon>Teleostei</taxon>
        <taxon>Neoteleostei</taxon>
        <taxon>Acanthomorphata</taxon>
        <taxon>Ovalentaria</taxon>
        <taxon>Blenniimorphae</taxon>
        <taxon>Blenniiformes</taxon>
        <taxon>Gobiesocoidei</taxon>
        <taxon>Gobiesocidae</taxon>
        <taxon>Gobiesocinae</taxon>
        <taxon>Gouania</taxon>
    </lineage>
</organism>
<dbReference type="InterPro" id="IPR027640">
    <property type="entry name" value="Kinesin-like_fam"/>
</dbReference>
<dbReference type="PRINTS" id="PR00380">
    <property type="entry name" value="KINESINHEAVY"/>
</dbReference>
<dbReference type="PANTHER" id="PTHR47969">
    <property type="entry name" value="CHROMOSOME-ASSOCIATED KINESIN KIF4A-RELATED"/>
    <property type="match status" value="1"/>
</dbReference>
<dbReference type="GO" id="GO:0003777">
    <property type="term" value="F:microtubule motor activity"/>
    <property type="evidence" value="ECO:0007669"/>
    <property type="project" value="InterPro"/>
</dbReference>
<comment type="caution">
    <text evidence="7">Lacks conserved residue(s) required for the propagation of feature annotation.</text>
</comment>
<evidence type="ECO:0000256" key="4">
    <source>
        <dbReference type="ARBA" id="ARBA00022840"/>
    </source>
</evidence>
<dbReference type="GO" id="GO:0008017">
    <property type="term" value="F:microtubule binding"/>
    <property type="evidence" value="ECO:0007669"/>
    <property type="project" value="InterPro"/>
</dbReference>
<dbReference type="PANTHER" id="PTHR47969:SF15">
    <property type="entry name" value="CHROMOSOME-ASSOCIATED KINESIN KIF4A-RELATED"/>
    <property type="match status" value="1"/>
</dbReference>
<proteinExistence type="inferred from homology"/>
<evidence type="ECO:0000256" key="1">
    <source>
        <dbReference type="ARBA" id="ARBA00004245"/>
    </source>
</evidence>